<evidence type="ECO:0000256" key="3">
    <source>
        <dbReference type="ARBA" id="ARBA00023274"/>
    </source>
</evidence>
<evidence type="ECO:0000256" key="1">
    <source>
        <dbReference type="ARBA" id="ARBA00006227"/>
    </source>
</evidence>
<dbReference type="GO" id="GO:0022625">
    <property type="term" value="C:cytosolic large ribosomal subunit"/>
    <property type="evidence" value="ECO:0007669"/>
    <property type="project" value="TreeGrafter"/>
</dbReference>
<dbReference type="PIRSF" id="PIRSF002181">
    <property type="entry name" value="Ribosomal_L13"/>
    <property type="match status" value="1"/>
</dbReference>
<dbReference type="InterPro" id="IPR036899">
    <property type="entry name" value="Ribosomal_uL13_sf"/>
</dbReference>
<keyword evidence="3 4" id="KW-0687">Ribonucleoprotein</keyword>
<organism evidence="5 8">
    <name type="scientific">Treponema parvum</name>
    <dbReference type="NCBI Taxonomy" id="138851"/>
    <lineage>
        <taxon>Bacteria</taxon>
        <taxon>Pseudomonadati</taxon>
        <taxon>Spirochaetota</taxon>
        <taxon>Spirochaetia</taxon>
        <taxon>Spirochaetales</taxon>
        <taxon>Treponemataceae</taxon>
        <taxon>Treponema</taxon>
    </lineage>
</organism>
<dbReference type="Proteomes" id="UP000671908">
    <property type="component" value="Chromosome"/>
</dbReference>
<dbReference type="NCBIfam" id="TIGR01066">
    <property type="entry name" value="rplM_bact"/>
    <property type="match status" value="1"/>
</dbReference>
<proteinExistence type="inferred from homology"/>
<accession>A0A975F0Q1</accession>
<dbReference type="CDD" id="cd00392">
    <property type="entry name" value="Ribosomal_L13"/>
    <property type="match status" value="1"/>
</dbReference>
<evidence type="ECO:0000256" key="4">
    <source>
        <dbReference type="HAMAP-Rule" id="MF_01366"/>
    </source>
</evidence>
<gene>
    <name evidence="4 5" type="primary">rplM</name>
    <name evidence="5" type="ORF">HRI96_09145</name>
    <name evidence="6" type="ORF">HRQ91_02660</name>
</gene>
<dbReference type="InterPro" id="IPR005823">
    <property type="entry name" value="Ribosomal_uL13_bac-type"/>
</dbReference>
<dbReference type="KEGG" id="tpav:HRQ91_02660"/>
<dbReference type="EMBL" id="CP054142">
    <property type="protein sequence ID" value="QTQ13444.1"/>
    <property type="molecule type" value="Genomic_DNA"/>
</dbReference>
<comment type="similarity">
    <text evidence="1 4">Belongs to the universal ribosomal protein uL13 family.</text>
</comment>
<name>A0A975F0Q1_9SPIR</name>
<evidence type="ECO:0000313" key="5">
    <source>
        <dbReference type="EMBL" id="QTQ12349.1"/>
    </source>
</evidence>
<dbReference type="GO" id="GO:0006412">
    <property type="term" value="P:translation"/>
    <property type="evidence" value="ECO:0007669"/>
    <property type="project" value="UniProtKB-UniRule"/>
</dbReference>
<keyword evidence="7" id="KW-1185">Reference proteome</keyword>
<evidence type="ECO:0000313" key="6">
    <source>
        <dbReference type="EMBL" id="QTQ13444.1"/>
    </source>
</evidence>
<sequence length="143" mass="15976">MKTIFVKEHEQDRKWYLIDATDKPIGRVAAKAASILRGKNKPSFTANQNMGDYVVIINVGKAAMTGAKQTDKIYYNYTTGFVGSLKKRSYEELIKKHPEEPMRRAINGMLPSGRLGRTMAGNVKIYAGAEHPHSAQNPQPIEI</sequence>
<evidence type="ECO:0000313" key="8">
    <source>
        <dbReference type="Proteomes" id="UP000671995"/>
    </source>
</evidence>
<comment type="function">
    <text evidence="4">This protein is one of the early assembly proteins of the 50S ribosomal subunit, although it is not seen to bind rRNA by itself. It is important during the early stages of 50S assembly.</text>
</comment>
<dbReference type="Proteomes" id="UP000671995">
    <property type="component" value="Chromosome"/>
</dbReference>
<comment type="subunit">
    <text evidence="4">Part of the 50S ribosomal subunit.</text>
</comment>
<evidence type="ECO:0000256" key="2">
    <source>
        <dbReference type="ARBA" id="ARBA00022980"/>
    </source>
</evidence>
<protein>
    <recommendedName>
        <fullName evidence="4">Large ribosomal subunit protein uL13</fullName>
    </recommendedName>
</protein>
<dbReference type="PANTHER" id="PTHR11545:SF2">
    <property type="entry name" value="LARGE RIBOSOMAL SUBUNIT PROTEIN UL13M"/>
    <property type="match status" value="1"/>
</dbReference>
<reference evidence="5" key="1">
    <citation type="submission" date="2020-05" db="EMBL/GenBank/DDBJ databases">
        <authorList>
            <person name="Zeng H."/>
            <person name="Chan Y.K."/>
            <person name="Watt R.M."/>
        </authorList>
    </citation>
    <scope>NUCLEOTIDE SEQUENCE</scope>
    <source>
        <strain evidence="6">ATCC 700770</strain>
        <strain evidence="5">ATCC 700773</strain>
    </source>
</reference>
<dbReference type="HAMAP" id="MF_01366">
    <property type="entry name" value="Ribosomal_uL13"/>
    <property type="match status" value="1"/>
</dbReference>
<dbReference type="GO" id="GO:0017148">
    <property type="term" value="P:negative regulation of translation"/>
    <property type="evidence" value="ECO:0007669"/>
    <property type="project" value="TreeGrafter"/>
</dbReference>
<dbReference type="RefSeq" id="WP_210117063.1">
    <property type="nucleotide sequence ID" value="NZ_CP054142.1"/>
</dbReference>
<dbReference type="GO" id="GO:0003729">
    <property type="term" value="F:mRNA binding"/>
    <property type="evidence" value="ECO:0007669"/>
    <property type="project" value="TreeGrafter"/>
</dbReference>
<dbReference type="AlphaFoldDB" id="A0A975F0Q1"/>
<dbReference type="Gene3D" id="3.90.1180.10">
    <property type="entry name" value="Ribosomal protein L13"/>
    <property type="match status" value="1"/>
</dbReference>
<dbReference type="SUPFAM" id="SSF52161">
    <property type="entry name" value="Ribosomal protein L13"/>
    <property type="match status" value="1"/>
</dbReference>
<dbReference type="Pfam" id="PF00572">
    <property type="entry name" value="Ribosomal_L13"/>
    <property type="match status" value="1"/>
</dbReference>
<keyword evidence="2 4" id="KW-0689">Ribosomal protein</keyword>
<dbReference type="GO" id="GO:0003735">
    <property type="term" value="F:structural constituent of ribosome"/>
    <property type="evidence" value="ECO:0007669"/>
    <property type="project" value="InterPro"/>
</dbReference>
<dbReference type="PANTHER" id="PTHR11545">
    <property type="entry name" value="RIBOSOMAL PROTEIN L13"/>
    <property type="match status" value="1"/>
</dbReference>
<dbReference type="InterPro" id="IPR005822">
    <property type="entry name" value="Ribosomal_uL13"/>
</dbReference>
<evidence type="ECO:0000313" key="7">
    <source>
        <dbReference type="Proteomes" id="UP000671908"/>
    </source>
</evidence>
<dbReference type="EMBL" id="CP054257">
    <property type="protein sequence ID" value="QTQ12349.1"/>
    <property type="molecule type" value="Genomic_DNA"/>
</dbReference>
<reference evidence="5 7" key="2">
    <citation type="journal article" date="2021" name="Microbiol. Resour. Announc.">
        <title>Complete Genome Sequences of Three Human Oral Treponema parvum Isolates.</title>
        <authorList>
            <person name="Zeng H."/>
            <person name="Watt R.M."/>
        </authorList>
    </citation>
    <scope>NUCLEOTIDE SEQUENCE</scope>
    <source>
        <strain evidence="6 7">ATCC 700770</strain>
        <strain evidence="5">ATCC 700773</strain>
    </source>
</reference>